<evidence type="ECO:0000313" key="1">
    <source>
        <dbReference type="EMBL" id="ONM42421.1"/>
    </source>
</evidence>
<dbReference type="AlphaFoldDB" id="A0A1S8DBS1"/>
<dbReference type="EMBL" id="MUBC01000077">
    <property type="protein sequence ID" value="ONM42421.1"/>
    <property type="molecule type" value="Genomic_DNA"/>
</dbReference>
<accession>A0A1S8DBS1</accession>
<dbReference type="Proteomes" id="UP000242847">
    <property type="component" value="Unassembled WGS sequence"/>
</dbReference>
<dbReference type="RefSeq" id="WP_083729388.1">
    <property type="nucleotide sequence ID" value="NZ_FOUD01000037.1"/>
</dbReference>
<reference evidence="1 2" key="1">
    <citation type="submission" date="2017-01" db="EMBL/GenBank/DDBJ databases">
        <title>Draft genome sequence of Pseudomonas pachastrellae type strain CCUG 46540T from a deep sea.</title>
        <authorList>
            <person name="Gomila M."/>
            <person name="Mulet M."/>
            <person name="Lalucat J."/>
            <person name="Garcia-Valdes E."/>
        </authorList>
    </citation>
    <scope>NUCLEOTIDE SEQUENCE [LARGE SCALE GENOMIC DNA]</scope>
    <source>
        <strain evidence="1 2">CCUG 46540</strain>
    </source>
</reference>
<keyword evidence="2" id="KW-1185">Reference proteome</keyword>
<organism evidence="1 2">
    <name type="scientific">Halopseudomonas pachastrellae</name>
    <dbReference type="NCBI Taxonomy" id="254161"/>
    <lineage>
        <taxon>Bacteria</taxon>
        <taxon>Pseudomonadati</taxon>
        <taxon>Pseudomonadota</taxon>
        <taxon>Gammaproteobacteria</taxon>
        <taxon>Pseudomonadales</taxon>
        <taxon>Pseudomonadaceae</taxon>
        <taxon>Halopseudomonas</taxon>
    </lineage>
</organism>
<protein>
    <submittedName>
        <fullName evidence="1">Uncharacterized protein</fullName>
    </submittedName>
</protein>
<proteinExistence type="predicted"/>
<gene>
    <name evidence="1" type="ORF">BXT89_18045</name>
</gene>
<dbReference type="STRING" id="254161.SAMN05216256_1379"/>
<sequence length="166" mass="18306">MTAQIGDLLFYQGERLTMCNAPLGAYFRLGGVYPEFEPSSTALIRGYVATWELLDGRLYLIAIQGCLSDGTDASLESVFPGYSERVFAHWYSGRVRVPRGKLLKYVHAGYASVYERDLLLDFERGVLVASMEKHNGVSDNPNAPEGYGVGALTVFTRPGPQQEADD</sequence>
<evidence type="ECO:0000313" key="2">
    <source>
        <dbReference type="Proteomes" id="UP000242847"/>
    </source>
</evidence>
<name>A0A1S8DBS1_9GAMM</name>
<dbReference type="OrthoDB" id="1438245at2"/>
<comment type="caution">
    <text evidence="1">The sequence shown here is derived from an EMBL/GenBank/DDBJ whole genome shotgun (WGS) entry which is preliminary data.</text>
</comment>